<sequence length="431" mass="48479">MTDHENRLMRGISSRNDCSAVEPGCMNSTLVQRQSDFYAGFGVDLIEENVQNEMSCVQVLRILIAKADAEIDELEKCLVSLQCELAGEEHEEWYDVCCDTLKEKIDFVNKSLRSLRSNAGDCASDPLSMHREPAEKTHEILKRLLTNYLRKNHEKAVETAAGNSSMDVQDTLSLDSNRKQEKIDSDSKNESDEFLQQPTDVIDEVNTLNTLKRRSRHESSALGEESYRLSLTKEGKREDQRTGIVQLHDVTVNGKSKLGLEPRHRKKRKELSGPSAERSQSPHEEIPSAVSKAEVPRKFSIGNGRFNEPSREKTVKKMVVALTALPPNNSGQVLRPSKVRRDAPVSLNSLHSREKEAESMLEEDLLITELNESLDSPRELEPLPASDAVDILQDMKLDDLRAIAKEKKLKGYHKLPKKVLVEKIVNSLGSC</sequence>
<evidence type="ECO:0000256" key="1">
    <source>
        <dbReference type="SAM" id="Coils"/>
    </source>
</evidence>
<proteinExistence type="predicted"/>
<evidence type="ECO:0000313" key="4">
    <source>
        <dbReference type="RefSeq" id="XP_031397210.1"/>
    </source>
</evidence>
<accession>A0A6P8DVJ7</accession>
<keyword evidence="3" id="KW-1185">Reference proteome</keyword>
<feature type="compositionally biased region" description="Polar residues" evidence="2">
    <location>
        <begin position="161"/>
        <end position="175"/>
    </location>
</feature>
<reference evidence="4 5" key="2">
    <citation type="submission" date="2025-04" db="UniProtKB">
        <authorList>
            <consortium name="RefSeq"/>
        </authorList>
    </citation>
    <scope>IDENTIFICATION</scope>
    <source>
        <tissue evidence="4 5">Leaf</tissue>
    </source>
</reference>
<gene>
    <name evidence="4 5" type="primary">LOC116208110</name>
</gene>
<keyword evidence="1" id="KW-0175">Coiled coil</keyword>
<dbReference type="RefSeq" id="XP_031397211.1">
    <property type="nucleotide sequence ID" value="XM_031541351.1"/>
</dbReference>
<evidence type="ECO:0000313" key="3">
    <source>
        <dbReference type="Proteomes" id="UP000515151"/>
    </source>
</evidence>
<dbReference type="AlphaFoldDB" id="A0A6P8DVJ7"/>
<dbReference type="OrthoDB" id="1065581at2759"/>
<dbReference type="GeneID" id="116208110"/>
<dbReference type="RefSeq" id="XP_031397210.1">
    <property type="nucleotide sequence ID" value="XM_031541350.1"/>
</dbReference>
<feature type="region of interest" description="Disordered" evidence="2">
    <location>
        <begin position="156"/>
        <end position="293"/>
    </location>
</feature>
<reference evidence="3" key="1">
    <citation type="journal article" date="2020" name="Plant Biotechnol. J.">
        <title>The pomegranate (Punica granatum L.) draft genome dissects genetic divergence between soft- and hard-seeded cultivars.</title>
        <authorList>
            <person name="Luo X."/>
            <person name="Li H."/>
            <person name="Wu Z."/>
            <person name="Yao W."/>
            <person name="Zhao P."/>
            <person name="Cao D."/>
            <person name="Yu H."/>
            <person name="Li K."/>
            <person name="Poudel K."/>
            <person name="Zhao D."/>
            <person name="Zhang F."/>
            <person name="Xia X."/>
            <person name="Chen L."/>
            <person name="Wang Q."/>
            <person name="Jing D."/>
            <person name="Cao S."/>
        </authorList>
    </citation>
    <scope>NUCLEOTIDE SEQUENCE [LARGE SCALE GENOMIC DNA]</scope>
</reference>
<organism evidence="3 5">
    <name type="scientific">Punica granatum</name>
    <name type="common">Pomegranate</name>
    <dbReference type="NCBI Taxonomy" id="22663"/>
    <lineage>
        <taxon>Eukaryota</taxon>
        <taxon>Viridiplantae</taxon>
        <taxon>Streptophyta</taxon>
        <taxon>Embryophyta</taxon>
        <taxon>Tracheophyta</taxon>
        <taxon>Spermatophyta</taxon>
        <taxon>Magnoliopsida</taxon>
        <taxon>eudicotyledons</taxon>
        <taxon>Gunneridae</taxon>
        <taxon>Pentapetalae</taxon>
        <taxon>rosids</taxon>
        <taxon>malvids</taxon>
        <taxon>Myrtales</taxon>
        <taxon>Lythraceae</taxon>
        <taxon>Punica</taxon>
    </lineage>
</organism>
<dbReference type="Proteomes" id="UP000515151">
    <property type="component" value="Chromosome 5"/>
</dbReference>
<feature type="coiled-coil region" evidence="1">
    <location>
        <begin position="57"/>
        <end position="118"/>
    </location>
</feature>
<protein>
    <submittedName>
        <fullName evidence="4 5">Uncharacterized protein LOC116208110 isoform X1</fullName>
    </submittedName>
</protein>
<feature type="compositionally biased region" description="Basic and acidic residues" evidence="2">
    <location>
        <begin position="225"/>
        <end position="241"/>
    </location>
</feature>
<feature type="compositionally biased region" description="Basic and acidic residues" evidence="2">
    <location>
        <begin position="176"/>
        <end position="191"/>
    </location>
</feature>
<evidence type="ECO:0000256" key="2">
    <source>
        <dbReference type="SAM" id="MobiDB-lite"/>
    </source>
</evidence>
<evidence type="ECO:0000313" key="5">
    <source>
        <dbReference type="RefSeq" id="XP_031397211.1"/>
    </source>
</evidence>
<name>A0A6P8DVJ7_PUNGR</name>